<gene>
    <name evidence="1" type="ORF">ACFPEN_04380</name>
</gene>
<organism evidence="1 2">
    <name type="scientific">Streptomyces ehimensis</name>
    <dbReference type="NCBI Taxonomy" id="68195"/>
    <lineage>
        <taxon>Bacteria</taxon>
        <taxon>Bacillati</taxon>
        <taxon>Actinomycetota</taxon>
        <taxon>Actinomycetes</taxon>
        <taxon>Kitasatosporales</taxon>
        <taxon>Streptomycetaceae</taxon>
        <taxon>Streptomyces</taxon>
    </lineage>
</organism>
<reference evidence="2" key="1">
    <citation type="journal article" date="2019" name="Int. J. Syst. Evol. Microbiol.">
        <title>The Global Catalogue of Microorganisms (GCM) 10K type strain sequencing project: providing services to taxonomists for standard genome sequencing and annotation.</title>
        <authorList>
            <consortium name="The Broad Institute Genomics Platform"/>
            <consortium name="The Broad Institute Genome Sequencing Center for Infectious Disease"/>
            <person name="Wu L."/>
            <person name="Ma J."/>
        </authorList>
    </citation>
    <scope>NUCLEOTIDE SEQUENCE [LARGE SCALE GENOMIC DNA]</scope>
    <source>
        <strain evidence="2">CECT 8064</strain>
    </source>
</reference>
<protein>
    <submittedName>
        <fullName evidence="1">Uncharacterized protein</fullName>
    </submittedName>
</protein>
<comment type="caution">
    <text evidence="1">The sequence shown here is derived from an EMBL/GenBank/DDBJ whole genome shotgun (WGS) entry which is preliminary data.</text>
</comment>
<dbReference type="EMBL" id="JBHSFS010000002">
    <property type="protein sequence ID" value="MFC4512167.1"/>
    <property type="molecule type" value="Genomic_DNA"/>
</dbReference>
<sequence>MISAPLEAAQIPDGTVLLAFNSAYRQAKDAGVPFVAVEHRRRKEGGIRKGWTVTTDLLTATSAWPPPSCEPLWRAALCRLVLDDTVAERSGGSTKYTALWGIHDEATARTIAAAFHAALYGQTQALSNIASTGAP</sequence>
<dbReference type="RefSeq" id="WP_417922247.1">
    <property type="nucleotide sequence ID" value="NZ_JBHSFS010000002.1"/>
</dbReference>
<name>A0ABV9BE17_9ACTN</name>
<keyword evidence="2" id="KW-1185">Reference proteome</keyword>
<proteinExistence type="predicted"/>
<accession>A0ABV9BE17</accession>
<evidence type="ECO:0000313" key="1">
    <source>
        <dbReference type="EMBL" id="MFC4512167.1"/>
    </source>
</evidence>
<dbReference type="Proteomes" id="UP001595990">
    <property type="component" value="Unassembled WGS sequence"/>
</dbReference>
<evidence type="ECO:0000313" key="2">
    <source>
        <dbReference type="Proteomes" id="UP001595990"/>
    </source>
</evidence>